<feature type="transmembrane region" description="Helical" evidence="9">
    <location>
        <begin position="52"/>
        <end position="69"/>
    </location>
</feature>
<feature type="transmembrane region" description="Helical" evidence="9">
    <location>
        <begin position="385"/>
        <end position="404"/>
    </location>
</feature>
<keyword evidence="5 9" id="KW-0472">Membrane</keyword>
<evidence type="ECO:0000256" key="5">
    <source>
        <dbReference type="ARBA" id="ARBA00023136"/>
    </source>
</evidence>
<keyword evidence="10" id="KW-1185">Reference proteome</keyword>
<organism evidence="10 11">
    <name type="scientific">Acrobeloides nanus</name>
    <dbReference type="NCBI Taxonomy" id="290746"/>
    <lineage>
        <taxon>Eukaryota</taxon>
        <taxon>Metazoa</taxon>
        <taxon>Ecdysozoa</taxon>
        <taxon>Nematoda</taxon>
        <taxon>Chromadorea</taxon>
        <taxon>Rhabditida</taxon>
        <taxon>Tylenchina</taxon>
        <taxon>Cephalobomorpha</taxon>
        <taxon>Cephaloboidea</taxon>
        <taxon>Cephalobidae</taxon>
        <taxon>Acrobeloides</taxon>
    </lineage>
</organism>
<comment type="subcellular location">
    <subcellularLocation>
        <location evidence="1">Membrane</location>
        <topology evidence="1">Multi-pass membrane protein</topology>
    </subcellularLocation>
</comment>
<feature type="transmembrane region" description="Helical" evidence="9">
    <location>
        <begin position="240"/>
        <end position="258"/>
    </location>
</feature>
<reference evidence="11" key="1">
    <citation type="submission" date="2022-11" db="UniProtKB">
        <authorList>
            <consortium name="WormBaseParasite"/>
        </authorList>
    </citation>
    <scope>IDENTIFICATION</scope>
</reference>
<sequence length="449" mass="50044">MINLFNYQTINVLQLSLGFFLVLFAFTSQSFIEETVIDSYAARGNFNKHVGYISLAVIYAIDTIGNFFAPSIIRILSVRWAFVLAVAAYATFQIGFLFLNEIYLLISSAFVGFGATIFWTAQGKYLTLNSTKETAGLHSGIFWASAQGCLAFGGVFLYVVFRDSNEDDDISESTTRIIYGVFSSVTLIALVILGTLRLKREEESLEKVGANKNEDDEDDLLPAEMFTSTFKLMLDKRMRLLILPFMFTGIELSFWSGIYPTCISFTKKLGSNTNTLLAFNAMAQGAGQVISGLFFGLLNSNSRKLKRETIVLLGATIHILVFIAVYINFPQNAPLDKTEDEGLIYPNIAIALTCGFFLAFADACWNTQIFSFLITYFPNQGSQAFALNLFFENLMTSAAFFYGTSFKLKYHLIILSIGAILGCISFVMAEKVQDRSVEQSDKQVSKLEF</sequence>
<feature type="transmembrane region" description="Helical" evidence="9">
    <location>
        <begin position="177"/>
        <end position="196"/>
    </location>
</feature>
<evidence type="ECO:0000256" key="3">
    <source>
        <dbReference type="ARBA" id="ARBA00022692"/>
    </source>
</evidence>
<evidence type="ECO:0000313" key="11">
    <source>
        <dbReference type="WBParaSite" id="ACRNAN_scaffold10487.g32126.t1"/>
    </source>
</evidence>
<evidence type="ECO:0000256" key="1">
    <source>
        <dbReference type="ARBA" id="ARBA00004141"/>
    </source>
</evidence>
<name>A0A914CG37_9BILA</name>
<dbReference type="GO" id="GO:0016020">
    <property type="term" value="C:membrane"/>
    <property type="evidence" value="ECO:0007669"/>
    <property type="project" value="UniProtKB-SubCell"/>
</dbReference>
<evidence type="ECO:0000256" key="9">
    <source>
        <dbReference type="SAM" id="Phobius"/>
    </source>
</evidence>
<dbReference type="Pfam" id="PF05978">
    <property type="entry name" value="UNC-93"/>
    <property type="match status" value="1"/>
</dbReference>
<accession>A0A914CG37</accession>
<keyword evidence="6" id="KW-0325">Glycoprotein</keyword>
<comment type="similarity">
    <text evidence="2">Belongs to the unc-93 family.</text>
</comment>
<feature type="transmembrane region" description="Helical" evidence="9">
    <location>
        <begin position="76"/>
        <end position="96"/>
    </location>
</feature>
<keyword evidence="4 9" id="KW-1133">Transmembrane helix</keyword>
<evidence type="ECO:0000256" key="4">
    <source>
        <dbReference type="ARBA" id="ARBA00022989"/>
    </source>
</evidence>
<dbReference type="SUPFAM" id="SSF103473">
    <property type="entry name" value="MFS general substrate transporter"/>
    <property type="match status" value="1"/>
</dbReference>
<dbReference type="WBParaSite" id="ACRNAN_scaffold10487.g32126.t1">
    <property type="protein sequence ID" value="ACRNAN_scaffold10487.g32126.t1"/>
    <property type="gene ID" value="ACRNAN_scaffold10487.g32126"/>
</dbReference>
<feature type="transmembrane region" description="Helical" evidence="9">
    <location>
        <begin position="12"/>
        <end position="32"/>
    </location>
</feature>
<feature type="transmembrane region" description="Helical" evidence="9">
    <location>
        <begin position="310"/>
        <end position="329"/>
    </location>
</feature>
<evidence type="ECO:0000256" key="7">
    <source>
        <dbReference type="ARBA" id="ARBA00040302"/>
    </source>
</evidence>
<evidence type="ECO:0000256" key="2">
    <source>
        <dbReference type="ARBA" id="ARBA00009172"/>
    </source>
</evidence>
<feature type="transmembrane region" description="Helical" evidence="9">
    <location>
        <begin position="410"/>
        <end position="429"/>
    </location>
</feature>
<protein>
    <recommendedName>
        <fullName evidence="7">UNC93-like protein MFSD11</fullName>
    </recommendedName>
    <alternativeName>
        <fullName evidence="8">Major facilitator superfamily domain-containing protein 11</fullName>
    </alternativeName>
</protein>
<feature type="transmembrane region" description="Helical" evidence="9">
    <location>
        <begin position="278"/>
        <end position="298"/>
    </location>
</feature>
<evidence type="ECO:0000256" key="8">
    <source>
        <dbReference type="ARBA" id="ARBA00041910"/>
    </source>
</evidence>
<feature type="transmembrane region" description="Helical" evidence="9">
    <location>
        <begin position="344"/>
        <end position="365"/>
    </location>
</feature>
<dbReference type="PANTHER" id="PTHR23294:SF0">
    <property type="entry name" value="UNC93-LIKE PROTEIN MFSD11"/>
    <property type="match status" value="1"/>
</dbReference>
<dbReference type="AlphaFoldDB" id="A0A914CG37"/>
<dbReference type="InterPro" id="IPR036259">
    <property type="entry name" value="MFS_trans_sf"/>
</dbReference>
<dbReference type="Gene3D" id="1.20.1250.20">
    <property type="entry name" value="MFS general substrate transporter like domains"/>
    <property type="match status" value="1"/>
</dbReference>
<evidence type="ECO:0000313" key="10">
    <source>
        <dbReference type="Proteomes" id="UP000887540"/>
    </source>
</evidence>
<feature type="transmembrane region" description="Helical" evidence="9">
    <location>
        <begin position="102"/>
        <end position="121"/>
    </location>
</feature>
<proteinExistence type="inferred from homology"/>
<evidence type="ECO:0000256" key="6">
    <source>
        <dbReference type="ARBA" id="ARBA00023180"/>
    </source>
</evidence>
<keyword evidence="3 9" id="KW-0812">Transmembrane</keyword>
<dbReference type="InterPro" id="IPR010291">
    <property type="entry name" value="Ion_channel_UNC-93"/>
</dbReference>
<dbReference type="InterPro" id="IPR051617">
    <property type="entry name" value="UNC-93-like_regulator"/>
</dbReference>
<dbReference type="PANTHER" id="PTHR23294">
    <property type="entry name" value="ET TRANSLATION PRODUCT-RELATED"/>
    <property type="match status" value="1"/>
</dbReference>
<feature type="transmembrane region" description="Helical" evidence="9">
    <location>
        <begin position="141"/>
        <end position="161"/>
    </location>
</feature>
<dbReference type="Proteomes" id="UP000887540">
    <property type="component" value="Unplaced"/>
</dbReference>